<accession>A0ABQ8NN63</accession>
<feature type="compositionally biased region" description="Pro residues" evidence="1">
    <location>
        <begin position="960"/>
        <end position="969"/>
    </location>
</feature>
<feature type="compositionally biased region" description="Pro residues" evidence="1">
    <location>
        <begin position="434"/>
        <end position="443"/>
    </location>
</feature>
<feature type="compositionally biased region" description="Polar residues" evidence="1">
    <location>
        <begin position="800"/>
        <end position="832"/>
    </location>
</feature>
<organism evidence="2 3">
    <name type="scientific">Pyricularia grisea</name>
    <name type="common">Crabgrass-specific blast fungus</name>
    <name type="synonym">Magnaporthe grisea</name>
    <dbReference type="NCBI Taxonomy" id="148305"/>
    <lineage>
        <taxon>Eukaryota</taxon>
        <taxon>Fungi</taxon>
        <taxon>Dikarya</taxon>
        <taxon>Ascomycota</taxon>
        <taxon>Pezizomycotina</taxon>
        <taxon>Sordariomycetes</taxon>
        <taxon>Sordariomycetidae</taxon>
        <taxon>Magnaporthales</taxon>
        <taxon>Pyriculariaceae</taxon>
        <taxon>Pyricularia</taxon>
    </lineage>
</organism>
<reference evidence="2" key="1">
    <citation type="submission" date="2021-01" db="EMBL/GenBank/DDBJ databases">
        <title>Deciphering the adaptive evolutionary patterns associated with biogeogrpahic diversity in the finger millet blast pathogen Magnaporthe oryzae in Eastern Africa.</title>
        <authorList>
            <person name="Onyema G."/>
            <person name="Shittu T.A."/>
            <person name="Dodsworth S."/>
            <person name="Devilliers S."/>
            <person name="Muthumeenakshi S."/>
            <person name="Sreenivasaprasad S."/>
        </authorList>
    </citation>
    <scope>NUCLEOTIDE SEQUENCE</scope>
    <source>
        <strain evidence="2">D15/s37</strain>
    </source>
</reference>
<feature type="compositionally biased region" description="Low complexity" evidence="1">
    <location>
        <begin position="704"/>
        <end position="757"/>
    </location>
</feature>
<dbReference type="PANTHER" id="PTHR23353">
    <property type="entry name" value="RAB-GAP/TBC-RELATED"/>
    <property type="match status" value="1"/>
</dbReference>
<evidence type="ECO:0000313" key="3">
    <source>
        <dbReference type="Proteomes" id="UP001059893"/>
    </source>
</evidence>
<feature type="region of interest" description="Disordered" evidence="1">
    <location>
        <begin position="1"/>
        <end position="22"/>
    </location>
</feature>
<proteinExistence type="predicted"/>
<protein>
    <submittedName>
        <fullName evidence="2">Uncharacterized protein</fullName>
    </submittedName>
</protein>
<dbReference type="InterPro" id="IPR053019">
    <property type="entry name" value="GATA_zinc_finger"/>
</dbReference>
<feature type="compositionally biased region" description="Low complexity" evidence="1">
    <location>
        <begin position="214"/>
        <end position="223"/>
    </location>
</feature>
<feature type="compositionally biased region" description="Low complexity" evidence="1">
    <location>
        <begin position="872"/>
        <end position="883"/>
    </location>
</feature>
<feature type="compositionally biased region" description="Low complexity" evidence="1">
    <location>
        <begin position="506"/>
        <end position="520"/>
    </location>
</feature>
<feature type="compositionally biased region" description="Low complexity" evidence="1">
    <location>
        <begin position="536"/>
        <end position="556"/>
    </location>
</feature>
<feature type="compositionally biased region" description="Basic and acidic residues" evidence="1">
    <location>
        <begin position="101"/>
        <end position="119"/>
    </location>
</feature>
<sequence length="1094" mass="114722">MVSFFGLGRKKKSSQDTTNGNALPKTTAMVAAAAAVHVASAPAPWMLPKSDDKNKMSSSSNSFHDIPRPPVLGPRPGTSASMRANTSPLLPTYGSSNAHEFPPRSDSRNRPRADSHALPRPDMFGMRLGNGSTSSLKRPPALGDGLPARPGTSHGEDRSRQWVNPLDVHYGRNATVPAAGKSPKMVMESGGGSRAAGVVDEGDDKPIVITQVNSSSPPLLSPLEGFAGPPPTMALPSPPRSTKGSRDRDDGLRPVRPPGGGLPSPAMSTDEGNGLSRSGSGGSDKAMDAAALVGGSTAAAGGLGSIPKPIGVVIQSVGAKRDTLTMSGPRQQSLSMTIEAFEKSLLTAQQESEQRARTAVTMSGRTTPQMHDGDGSRSSSRAGMAPAPQGLGISNMAQMRPASPLLRPEERRPSPAFANNKIGSRSQSPLGMRGPPPTGPLPSPKNMRAGEQRPNPPFAGRPRPQSPMGRGPRSESPMRLPPPQNRAARTQSPMGRGPMPSPLAPPQQQQQQQQQPQQQQTPMRSPAARTPGARRPTVTTAGLPTTTTTTTTGLPAPGSPITEQQLPPFSREPGGAYNTQHSPQFDLEIHRPLPSLGSSPTTLDFANGPGPVVTTAPPSPMVRTVPPMGSSTAPSSPVIRGPLGALPRRPAADEYGVPLPRSNSDRDLLRGPPKAAIGAHRGNDSPLTSPLRSPAKIDARPRDNSNSNTNSNSNSNNNSNTSPQPLVLSPNNPPLQLSPALAPPTSSSTSKHQQQHSLELSWSFSKEGADATKPSNKFAAPLPSPLFANRDFGGPLSATIGGSTSGSHNPVNRSNSSGTSNANTYKNKNLQVPSRGPSPAPSPKFPFNDGKDHDNEEDGMSAPPTPDSTNWPLPSLSPSLGHLQPPPPSSSRSRSASAASHWMGGDSISITKTTNNTNLGNTTTITTTNNDNNNNITGSPFRKHTAGDSQGSNWSRDSPSRPPRTKVPPPLNLFSAQQYAEVIGSIGPFTPSPTRSMTTPIAACDVAAVMGGDAKGLAAHHYQQQSQQPYHHHPGAIGMARGLSLVHEQQHLWGEHRQQPQQQQQQQQGPSPRRPNHGLEAPTGIADRFGTGFI</sequence>
<dbReference type="Proteomes" id="UP001059893">
    <property type="component" value="Unassembled WGS sequence"/>
</dbReference>
<gene>
    <name evidence="2" type="ORF">MCOR33_004673</name>
</gene>
<feature type="compositionally biased region" description="Basic and acidic residues" evidence="1">
    <location>
        <begin position="244"/>
        <end position="253"/>
    </location>
</feature>
<dbReference type="PANTHER" id="PTHR23353:SF23">
    <property type="entry name" value="PROTEIN HAIRLESS"/>
    <property type="match status" value="1"/>
</dbReference>
<evidence type="ECO:0000256" key="1">
    <source>
        <dbReference type="SAM" id="MobiDB-lite"/>
    </source>
</evidence>
<comment type="caution">
    <text evidence="2">The sequence shown here is derived from an EMBL/GenBank/DDBJ whole genome shotgun (WGS) entry which is preliminary data.</text>
</comment>
<feature type="compositionally biased region" description="Polar residues" evidence="1">
    <location>
        <begin position="947"/>
        <end position="957"/>
    </location>
</feature>
<name>A0ABQ8NN63_PYRGI</name>
<feature type="compositionally biased region" description="Low complexity" evidence="1">
    <location>
        <begin position="913"/>
        <end position="937"/>
    </location>
</feature>
<feature type="compositionally biased region" description="Polar residues" evidence="1">
    <location>
        <begin position="78"/>
        <end position="98"/>
    </location>
</feature>
<feature type="region of interest" description="Disordered" evidence="1">
    <location>
        <begin position="347"/>
        <end position="969"/>
    </location>
</feature>
<feature type="compositionally biased region" description="Low complexity" evidence="1">
    <location>
        <begin position="1059"/>
        <end position="1068"/>
    </location>
</feature>
<feature type="region of interest" description="Disordered" evidence="1">
    <location>
        <begin position="42"/>
        <end position="287"/>
    </location>
</feature>
<feature type="region of interest" description="Disordered" evidence="1">
    <location>
        <begin position="1053"/>
        <end position="1094"/>
    </location>
</feature>
<feature type="compositionally biased region" description="Low complexity" evidence="1">
    <location>
        <begin position="890"/>
        <end position="900"/>
    </location>
</feature>
<evidence type="ECO:0000313" key="2">
    <source>
        <dbReference type="EMBL" id="KAI6299433.1"/>
    </source>
</evidence>
<feature type="compositionally biased region" description="Polar residues" evidence="1">
    <location>
        <begin position="360"/>
        <end position="369"/>
    </location>
</feature>
<feature type="compositionally biased region" description="Pro residues" evidence="1">
    <location>
        <begin position="228"/>
        <end position="239"/>
    </location>
</feature>
<keyword evidence="3" id="KW-1185">Reference proteome</keyword>
<dbReference type="EMBL" id="JABSND010000069">
    <property type="protein sequence ID" value="KAI6299433.1"/>
    <property type="molecule type" value="Genomic_DNA"/>
</dbReference>